<comment type="caution">
    <text evidence="3">The sequence shown here is derived from an EMBL/GenBank/DDBJ whole genome shotgun (WGS) entry which is preliminary data.</text>
</comment>
<evidence type="ECO:0000313" key="3">
    <source>
        <dbReference type="EMBL" id="MDO6413771.1"/>
    </source>
</evidence>
<dbReference type="SUPFAM" id="SSF50346">
    <property type="entry name" value="PRC-barrel domain"/>
    <property type="match status" value="1"/>
</dbReference>
<sequence>MLETIASYVAPAATMIAAMMTAANLGARVTGWGFVVFSIGAVAWIIDALATGQNNLLLSNAFLLLVDLVGIWRWLGRQSAYDDGAQAARDESAQTAKPTLFPIGALAGKPVKGQSGSAIGTAIEAMASCAEGKVEYIVVSRGGVGGVGETLHAIGWGESVYHDGGLETKLSEADLAARPALDRARWPVTAALAGAH</sequence>
<dbReference type="Pfam" id="PF05239">
    <property type="entry name" value="PRC"/>
    <property type="match status" value="1"/>
</dbReference>
<protein>
    <submittedName>
        <fullName evidence="3">PRC-barrel domain-containing protein</fullName>
    </submittedName>
</protein>
<organism evidence="3 4">
    <name type="scientific">Sphingomonas natans</name>
    <dbReference type="NCBI Taxonomy" id="3063330"/>
    <lineage>
        <taxon>Bacteria</taxon>
        <taxon>Pseudomonadati</taxon>
        <taxon>Pseudomonadota</taxon>
        <taxon>Alphaproteobacteria</taxon>
        <taxon>Sphingomonadales</taxon>
        <taxon>Sphingomonadaceae</taxon>
        <taxon>Sphingomonas</taxon>
    </lineage>
</organism>
<gene>
    <name evidence="3" type="ORF">Q4F19_05200</name>
</gene>
<evidence type="ECO:0000256" key="1">
    <source>
        <dbReference type="SAM" id="Phobius"/>
    </source>
</evidence>
<accession>A0ABT8Y624</accession>
<name>A0ABT8Y624_9SPHN</name>
<dbReference type="InterPro" id="IPR027275">
    <property type="entry name" value="PRC-brl_dom"/>
</dbReference>
<feature type="transmembrane region" description="Helical" evidence="1">
    <location>
        <begin position="56"/>
        <end position="75"/>
    </location>
</feature>
<feature type="domain" description="PRC-barrel" evidence="2">
    <location>
        <begin position="103"/>
        <end position="169"/>
    </location>
</feature>
<keyword evidence="1" id="KW-1133">Transmembrane helix</keyword>
<evidence type="ECO:0000259" key="2">
    <source>
        <dbReference type="Pfam" id="PF05239"/>
    </source>
</evidence>
<keyword evidence="4" id="KW-1185">Reference proteome</keyword>
<feature type="transmembrane region" description="Helical" evidence="1">
    <location>
        <begin position="32"/>
        <end position="50"/>
    </location>
</feature>
<keyword evidence="1" id="KW-0472">Membrane</keyword>
<dbReference type="InterPro" id="IPR011033">
    <property type="entry name" value="PRC_barrel-like_sf"/>
</dbReference>
<dbReference type="Gene3D" id="2.30.30.240">
    <property type="entry name" value="PRC-barrel domain"/>
    <property type="match status" value="1"/>
</dbReference>
<reference evidence="3" key="1">
    <citation type="submission" date="2023-07" db="EMBL/GenBank/DDBJ databases">
        <authorList>
            <person name="Kim M."/>
        </authorList>
    </citation>
    <scope>NUCLEOTIDE SEQUENCE</scope>
    <source>
        <strain evidence="3">BIUV-7</strain>
    </source>
</reference>
<evidence type="ECO:0000313" key="4">
    <source>
        <dbReference type="Proteomes" id="UP001169764"/>
    </source>
</evidence>
<proteinExistence type="predicted"/>
<dbReference type="EMBL" id="JAUOTP010000002">
    <property type="protein sequence ID" value="MDO6413771.1"/>
    <property type="molecule type" value="Genomic_DNA"/>
</dbReference>
<keyword evidence="1" id="KW-0812">Transmembrane</keyword>
<dbReference type="Proteomes" id="UP001169764">
    <property type="component" value="Unassembled WGS sequence"/>
</dbReference>
<dbReference type="RefSeq" id="WP_303540465.1">
    <property type="nucleotide sequence ID" value="NZ_JAUOTP010000002.1"/>
</dbReference>